<accession>A0ABS0ZYI1</accession>
<dbReference type="EMBL" id="JADWND010000037">
    <property type="protein sequence ID" value="MBJ8383873.1"/>
    <property type="molecule type" value="Genomic_DNA"/>
</dbReference>
<feature type="non-terminal residue" evidence="1">
    <location>
        <position position="1"/>
    </location>
</feature>
<keyword evidence="2" id="KW-1185">Reference proteome</keyword>
<evidence type="ECO:0000313" key="2">
    <source>
        <dbReference type="Proteomes" id="UP000746649"/>
    </source>
</evidence>
<reference evidence="1 2" key="1">
    <citation type="submission" date="2020-11" db="EMBL/GenBank/DDBJ databases">
        <title>Enhanced detection system for hospital associated transmission using whole genome sequencing surveillance.</title>
        <authorList>
            <person name="Harrison L.H."/>
            <person name="Van Tyne D."/>
            <person name="Marsh J.W."/>
            <person name="Griffith M.P."/>
            <person name="Snyder D.J."/>
            <person name="Cooper V.S."/>
            <person name="Mustapha M."/>
        </authorList>
    </citation>
    <scope>NUCLEOTIDE SEQUENCE [LARGE SCALE GENOMIC DNA]</scope>
    <source>
        <strain evidence="1 2">CB00117</strain>
    </source>
</reference>
<name>A0ABS0ZYI1_9ENTR</name>
<comment type="caution">
    <text evidence="1">The sequence shown here is derived from an EMBL/GenBank/DDBJ whole genome shotgun (WGS) entry which is preliminary data.</text>
</comment>
<protein>
    <submittedName>
        <fullName evidence="1">Uncharacterized protein</fullName>
    </submittedName>
</protein>
<evidence type="ECO:0000313" key="1">
    <source>
        <dbReference type="EMBL" id="MBJ8383873.1"/>
    </source>
</evidence>
<organism evidence="1 2">
    <name type="scientific">Citrobacter sedlakii</name>
    <dbReference type="NCBI Taxonomy" id="67826"/>
    <lineage>
        <taxon>Bacteria</taxon>
        <taxon>Pseudomonadati</taxon>
        <taxon>Pseudomonadota</taxon>
        <taxon>Gammaproteobacteria</taxon>
        <taxon>Enterobacterales</taxon>
        <taxon>Enterobacteriaceae</taxon>
        <taxon>Citrobacter</taxon>
        <taxon>Citrobacter freundii complex</taxon>
    </lineage>
</organism>
<dbReference type="Proteomes" id="UP000746649">
    <property type="component" value="Unassembled WGS sequence"/>
</dbReference>
<sequence>KPFTGSSEQMQKLRAAYSKMAEIINSRDRNRLKAYDKTALKAWSATTGDSEDEILLSQYTKNELEGGKARILPIRWEDYDIRIMNKGRMVQFYNRSNTTYSPLTYKYTDKDGDEFMGSYAPVFSLIDGEFTPII</sequence>
<proteinExistence type="predicted"/>
<gene>
    <name evidence="1" type="ORF">I6M88_23410</name>
</gene>